<comment type="caution">
    <text evidence="2">The sequence shown here is derived from an EMBL/GenBank/DDBJ whole genome shotgun (WGS) entry which is preliminary data.</text>
</comment>
<dbReference type="PANTHER" id="PTHR10587">
    <property type="entry name" value="GLYCOSYL TRANSFERASE-RELATED"/>
    <property type="match status" value="1"/>
</dbReference>
<reference evidence="2 3" key="1">
    <citation type="submission" date="2022-06" db="EMBL/GenBank/DDBJ databases">
        <authorList>
            <person name="Jeon C.O."/>
        </authorList>
    </citation>
    <scope>NUCLEOTIDE SEQUENCE [LARGE SCALE GENOMIC DNA]</scope>
    <source>
        <strain evidence="2 3">KCTC 13943</strain>
    </source>
</reference>
<dbReference type="EMBL" id="JAMQCR010000001">
    <property type="protein sequence ID" value="MCM2531267.1"/>
    <property type="molecule type" value="Genomic_DNA"/>
</dbReference>
<accession>A0ABT0W4L0</accession>
<dbReference type="CDD" id="cd10944">
    <property type="entry name" value="CE4_SmPgdA_like"/>
    <property type="match status" value="1"/>
</dbReference>
<dbReference type="InterPro" id="IPR011330">
    <property type="entry name" value="Glyco_hydro/deAcase_b/a-brl"/>
</dbReference>
<evidence type="ECO:0000259" key="1">
    <source>
        <dbReference type="PROSITE" id="PS51677"/>
    </source>
</evidence>
<proteinExistence type="predicted"/>
<dbReference type="InterPro" id="IPR002509">
    <property type="entry name" value="NODB_dom"/>
</dbReference>
<dbReference type="InterPro" id="IPR050248">
    <property type="entry name" value="Polysacc_deacetylase_ArnD"/>
</dbReference>
<name>A0ABT0W4L0_9BACI</name>
<dbReference type="Pfam" id="PF01522">
    <property type="entry name" value="Polysacc_deac_1"/>
    <property type="match status" value="1"/>
</dbReference>
<feature type="domain" description="NodB homology" evidence="1">
    <location>
        <begin position="7"/>
        <end position="195"/>
    </location>
</feature>
<dbReference type="PROSITE" id="PS51677">
    <property type="entry name" value="NODB"/>
    <property type="match status" value="1"/>
</dbReference>
<dbReference type="PANTHER" id="PTHR10587:SF125">
    <property type="entry name" value="POLYSACCHARIDE DEACETYLASE YHEN-RELATED"/>
    <property type="match status" value="1"/>
</dbReference>
<dbReference type="SUPFAM" id="SSF88713">
    <property type="entry name" value="Glycoside hydrolase/deacetylase"/>
    <property type="match status" value="1"/>
</dbReference>
<dbReference type="Gene3D" id="3.20.20.370">
    <property type="entry name" value="Glycoside hydrolase/deacetylase"/>
    <property type="match status" value="1"/>
</dbReference>
<sequence>MENYEMPTVYLTFDDGPNQEMDEILDILKEKNIKATFFMIEPQIKNYSDVVKRLVNEGHFPALHSVTHDKSKLYEGDPLNVAIEMEQTRKTLHQVTGVDSRLTRAPYGSKPYMTDAFRNGLVQQGMKMWDWNVDTVDWKYHNSNPELILENAINGMKGLKDGNDPIVILMHVTKGTATVLPQLIAFIENEGYEFSAYQPDKHFSMNFWNDSRL</sequence>
<dbReference type="Proteomes" id="UP001523262">
    <property type="component" value="Unassembled WGS sequence"/>
</dbReference>
<protein>
    <submittedName>
        <fullName evidence="2">Polysaccharide deacetylase</fullName>
    </submittedName>
</protein>
<gene>
    <name evidence="2" type="ORF">NDK43_00995</name>
</gene>
<organism evidence="2 3">
    <name type="scientific">Neobacillus pocheonensis</name>
    <dbReference type="NCBI Taxonomy" id="363869"/>
    <lineage>
        <taxon>Bacteria</taxon>
        <taxon>Bacillati</taxon>
        <taxon>Bacillota</taxon>
        <taxon>Bacilli</taxon>
        <taxon>Bacillales</taxon>
        <taxon>Bacillaceae</taxon>
        <taxon>Neobacillus</taxon>
    </lineage>
</organism>
<keyword evidence="3" id="KW-1185">Reference proteome</keyword>
<evidence type="ECO:0000313" key="2">
    <source>
        <dbReference type="EMBL" id="MCM2531267.1"/>
    </source>
</evidence>
<evidence type="ECO:0000313" key="3">
    <source>
        <dbReference type="Proteomes" id="UP001523262"/>
    </source>
</evidence>